<evidence type="ECO:0000259" key="4">
    <source>
        <dbReference type="Pfam" id="PF08774"/>
    </source>
</evidence>
<comment type="caution">
    <text evidence="5">The sequence shown here is derived from an EMBL/GenBank/DDBJ whole genome shotgun (WGS) entry which is preliminary data.</text>
</comment>
<keyword evidence="6" id="KW-1185">Reference proteome</keyword>
<comment type="cofactor">
    <cofactor evidence="1">
        <name>Mg(2+)</name>
        <dbReference type="ChEBI" id="CHEBI:18420"/>
    </cofactor>
</comment>
<proteinExistence type="predicted"/>
<reference evidence="5" key="1">
    <citation type="submission" date="2023-07" db="EMBL/GenBank/DDBJ databases">
        <authorList>
            <person name="Kim M.K."/>
        </authorList>
    </citation>
    <scope>NUCLEOTIDE SEQUENCE</scope>
    <source>
        <strain evidence="5">M29</strain>
    </source>
</reference>
<sequence>MQPSTLPKWNPDARLTTEQLREELKKKKPGGSSPTSQLTRAVLATLHVHGFNAWRNNNVGVYDAKLGKHRANSAKKGVSDVIGFREGCGRWAAVEVKVGEDKLSDEQTAFLADIKRAGGFAFECRDNTDALLIALRQWLAQFK</sequence>
<dbReference type="InterPro" id="IPR011856">
    <property type="entry name" value="tRNA_endonuc-like_dom_sf"/>
</dbReference>
<organism evidence="5 6">
    <name type="scientific">Hymenobacter mellowenesis</name>
    <dbReference type="NCBI Taxonomy" id="3063995"/>
    <lineage>
        <taxon>Bacteria</taxon>
        <taxon>Pseudomonadati</taxon>
        <taxon>Bacteroidota</taxon>
        <taxon>Cytophagia</taxon>
        <taxon>Cytophagales</taxon>
        <taxon>Hymenobacteraceae</taxon>
        <taxon>Hymenobacter</taxon>
    </lineage>
</organism>
<keyword evidence="2" id="KW-0540">Nuclease</keyword>
<evidence type="ECO:0000256" key="2">
    <source>
        <dbReference type="ARBA" id="ARBA00022722"/>
    </source>
</evidence>
<dbReference type="Gene3D" id="3.40.1350.10">
    <property type="match status" value="1"/>
</dbReference>
<dbReference type="Proteomes" id="UP001167796">
    <property type="component" value="Unassembled WGS sequence"/>
</dbReference>
<evidence type="ECO:0000313" key="6">
    <source>
        <dbReference type="Proteomes" id="UP001167796"/>
    </source>
</evidence>
<accession>A0ABT9AKB6</accession>
<dbReference type="InterPro" id="IPR014883">
    <property type="entry name" value="VRR_NUC"/>
</dbReference>
<protein>
    <submittedName>
        <fullName evidence="5">VRR-NUC domain-containing protein</fullName>
    </submittedName>
</protein>
<evidence type="ECO:0000256" key="1">
    <source>
        <dbReference type="ARBA" id="ARBA00001946"/>
    </source>
</evidence>
<keyword evidence="3" id="KW-0378">Hydrolase</keyword>
<gene>
    <name evidence="5" type="ORF">Q5H92_26395</name>
</gene>
<dbReference type="Pfam" id="PF08774">
    <property type="entry name" value="VRR_NUC"/>
    <property type="match status" value="1"/>
</dbReference>
<feature type="domain" description="VRR-NUC" evidence="4">
    <location>
        <begin position="73"/>
        <end position="125"/>
    </location>
</feature>
<evidence type="ECO:0000256" key="3">
    <source>
        <dbReference type="ARBA" id="ARBA00022801"/>
    </source>
</evidence>
<name>A0ABT9AKB6_9BACT</name>
<evidence type="ECO:0000313" key="5">
    <source>
        <dbReference type="EMBL" id="MDO7849917.1"/>
    </source>
</evidence>
<dbReference type="RefSeq" id="WP_305014576.1">
    <property type="nucleotide sequence ID" value="NZ_JAUQSX010000025.1"/>
</dbReference>
<dbReference type="EMBL" id="JAUQSX010000025">
    <property type="protein sequence ID" value="MDO7849917.1"/>
    <property type="molecule type" value="Genomic_DNA"/>
</dbReference>